<feature type="transmembrane region" description="Helical" evidence="2">
    <location>
        <begin position="396"/>
        <end position="417"/>
    </location>
</feature>
<dbReference type="Proteomes" id="UP000827889">
    <property type="component" value="Chromosome 7"/>
</dbReference>
<gene>
    <name evidence="4" type="primary">LOC115742439</name>
</gene>
<evidence type="ECO:0000313" key="4">
    <source>
        <dbReference type="RefSeq" id="XP_030532584.1"/>
    </source>
</evidence>
<evidence type="ECO:0000256" key="2">
    <source>
        <dbReference type="SAM" id="Phobius"/>
    </source>
</evidence>
<dbReference type="OrthoDB" id="740966at2759"/>
<feature type="compositionally biased region" description="Basic and acidic residues" evidence="1">
    <location>
        <begin position="1"/>
        <end position="18"/>
    </location>
</feature>
<keyword evidence="2" id="KW-0812">Transmembrane</keyword>
<evidence type="ECO:0000313" key="3">
    <source>
        <dbReference type="Proteomes" id="UP000827889"/>
    </source>
</evidence>
<protein>
    <submittedName>
        <fullName evidence="4">Uncharacterized protein LOC115742439</fullName>
    </submittedName>
</protein>
<name>A0A8B8N230_9MYRT</name>
<reference evidence="4" key="1">
    <citation type="submission" date="2025-08" db="UniProtKB">
        <authorList>
            <consortium name="RefSeq"/>
        </authorList>
    </citation>
    <scope>IDENTIFICATION</scope>
    <source>
        <tissue evidence="4">Leaf</tissue>
    </source>
</reference>
<proteinExistence type="predicted"/>
<keyword evidence="2" id="KW-0472">Membrane</keyword>
<feature type="region of interest" description="Disordered" evidence="1">
    <location>
        <begin position="1"/>
        <end position="56"/>
    </location>
</feature>
<evidence type="ECO:0000256" key="1">
    <source>
        <dbReference type="SAM" id="MobiDB-lite"/>
    </source>
</evidence>
<sequence length="428" mass="47507">MTKKQDRPARTRRNDHFGPARSSPLLSSHHHPRQNSEIDAPGTPQMKSRISSSPDDDDHAAYLWWRSAAGYEECQMLAGRPDAAASVASGLSPRVRVLREMERLALVAPEGLDEVRQKLFAYRAGDFWVPTGGLSKEEMDIPATNTVLLAGFAGSGKSSLVNLMYSVLGRAGLIPFAQTSCGKSSSYTTMYLEEHNVVRSMRSGFCVYDSRGFDYSQVDEALEELSDWMSQGVHHNQLCSRPGDRAFSEDESEFCPSRSSSKFVKRRVNCVVVVVNIAEVYKAMKAGDFEPLRATKELFSAPALRKCNESPLLTLTHGDLLTTEERIEARLKICESLGIPEASGVYDIVCLTEYGFLAEEADPVTAYSLAEVVYRALLISDRGHVPKNNFRDWACAAFSCLMWIFGALFGFLAVVCNKLGQRRKGFRI</sequence>
<dbReference type="PANTHER" id="PTHR14241:SF24">
    <property type="entry name" value="G DOMAIN-CONTAINING PROTEIN"/>
    <property type="match status" value="1"/>
</dbReference>
<dbReference type="AlphaFoldDB" id="A0A8B8N230"/>
<accession>A0A8B8N230</accession>
<dbReference type="KEGG" id="rarg:115742439"/>
<keyword evidence="3" id="KW-1185">Reference proteome</keyword>
<dbReference type="Gene3D" id="3.40.50.300">
    <property type="entry name" value="P-loop containing nucleotide triphosphate hydrolases"/>
    <property type="match status" value="1"/>
</dbReference>
<dbReference type="RefSeq" id="XP_030532584.1">
    <property type="nucleotide sequence ID" value="XM_030676724.2"/>
</dbReference>
<keyword evidence="2" id="KW-1133">Transmembrane helix</keyword>
<dbReference type="GeneID" id="115742439"/>
<dbReference type="InterPro" id="IPR027417">
    <property type="entry name" value="P-loop_NTPase"/>
</dbReference>
<dbReference type="SUPFAM" id="SSF52540">
    <property type="entry name" value="P-loop containing nucleoside triphosphate hydrolases"/>
    <property type="match status" value="2"/>
</dbReference>
<organism evidence="3 4">
    <name type="scientific">Rhodamnia argentea</name>
    <dbReference type="NCBI Taxonomy" id="178133"/>
    <lineage>
        <taxon>Eukaryota</taxon>
        <taxon>Viridiplantae</taxon>
        <taxon>Streptophyta</taxon>
        <taxon>Embryophyta</taxon>
        <taxon>Tracheophyta</taxon>
        <taxon>Spermatophyta</taxon>
        <taxon>Magnoliopsida</taxon>
        <taxon>eudicotyledons</taxon>
        <taxon>Gunneridae</taxon>
        <taxon>Pentapetalae</taxon>
        <taxon>rosids</taxon>
        <taxon>malvids</taxon>
        <taxon>Myrtales</taxon>
        <taxon>Myrtaceae</taxon>
        <taxon>Myrtoideae</taxon>
        <taxon>Myrteae</taxon>
        <taxon>Australasian group</taxon>
        <taxon>Rhodamnia</taxon>
    </lineage>
</organism>
<dbReference type="PANTHER" id="PTHR14241">
    <property type="entry name" value="INTERFERON-INDUCED PROTEIN 44"/>
    <property type="match status" value="1"/>
</dbReference>